<dbReference type="Proteomes" id="UP000280296">
    <property type="component" value="Unassembled WGS sequence"/>
</dbReference>
<dbReference type="OrthoDB" id="9783154at2"/>
<proteinExistence type="inferred from homology"/>
<reference evidence="5 6" key="2">
    <citation type="submission" date="2019-01" db="EMBL/GenBank/DDBJ databases">
        <title>Tautonia sociabilis, a novel thermotolerant planctomycete of Isosphaeraceae family, isolated from a 4000 m deep subterranean habitat.</title>
        <authorList>
            <person name="Kovaleva O.L."/>
            <person name="Elcheninov A.G."/>
            <person name="Van Heerden E."/>
            <person name="Toshchakov S.V."/>
            <person name="Novikov A."/>
            <person name="Bonch-Osmolovskaya E.A."/>
            <person name="Kublanov I.V."/>
        </authorList>
    </citation>
    <scope>NUCLEOTIDE SEQUENCE [LARGE SCALE GENOMIC DNA]</scope>
    <source>
        <strain evidence="5 6">GM2012</strain>
    </source>
</reference>
<dbReference type="SUPFAM" id="SSF53649">
    <property type="entry name" value="Alkaline phosphatase-like"/>
    <property type="match status" value="1"/>
</dbReference>
<evidence type="ECO:0000256" key="2">
    <source>
        <dbReference type="ARBA" id="ARBA00022801"/>
    </source>
</evidence>
<dbReference type="PANTHER" id="PTHR42693:SF53">
    <property type="entry name" value="ENDO-4-O-SULFATASE"/>
    <property type="match status" value="1"/>
</dbReference>
<keyword evidence="3" id="KW-0732">Signal</keyword>
<dbReference type="CDD" id="cd16145">
    <property type="entry name" value="ARS_like"/>
    <property type="match status" value="1"/>
</dbReference>
<protein>
    <submittedName>
        <fullName evidence="5">N-acetylgalactosamine-6-sulfatase</fullName>
    </submittedName>
</protein>
<dbReference type="InterPro" id="IPR000917">
    <property type="entry name" value="Sulfatase_N"/>
</dbReference>
<evidence type="ECO:0000313" key="5">
    <source>
        <dbReference type="EMBL" id="RUL88315.1"/>
    </source>
</evidence>
<feature type="domain" description="Sulfatase N-terminal" evidence="4">
    <location>
        <begin position="33"/>
        <end position="362"/>
    </location>
</feature>
<feature type="signal peptide" evidence="3">
    <location>
        <begin position="1"/>
        <end position="24"/>
    </location>
</feature>
<keyword evidence="6" id="KW-1185">Reference proteome</keyword>
<reference evidence="5 6" key="1">
    <citation type="submission" date="2018-12" db="EMBL/GenBank/DDBJ databases">
        <authorList>
            <person name="Toschakov S.V."/>
        </authorList>
    </citation>
    <scope>NUCLEOTIDE SEQUENCE [LARGE SCALE GENOMIC DNA]</scope>
    <source>
        <strain evidence="5 6">GM2012</strain>
    </source>
</reference>
<dbReference type="PANTHER" id="PTHR42693">
    <property type="entry name" value="ARYLSULFATASE FAMILY MEMBER"/>
    <property type="match status" value="1"/>
</dbReference>
<gene>
    <name evidence="5" type="ORF">TsocGM_08260</name>
</gene>
<dbReference type="RefSeq" id="WP_126724829.1">
    <property type="nucleotide sequence ID" value="NZ_RYZH01000012.1"/>
</dbReference>
<accession>A0A432MMH9</accession>
<dbReference type="Gene3D" id="3.40.720.10">
    <property type="entry name" value="Alkaline Phosphatase, subunit A"/>
    <property type="match status" value="1"/>
</dbReference>
<evidence type="ECO:0000259" key="4">
    <source>
        <dbReference type="Pfam" id="PF00884"/>
    </source>
</evidence>
<dbReference type="InterPro" id="IPR050738">
    <property type="entry name" value="Sulfatase"/>
</dbReference>
<evidence type="ECO:0000256" key="1">
    <source>
        <dbReference type="ARBA" id="ARBA00008779"/>
    </source>
</evidence>
<evidence type="ECO:0000256" key="3">
    <source>
        <dbReference type="SAM" id="SignalP"/>
    </source>
</evidence>
<keyword evidence="2" id="KW-0378">Hydrolase</keyword>
<evidence type="ECO:0000313" key="6">
    <source>
        <dbReference type="Proteomes" id="UP000280296"/>
    </source>
</evidence>
<sequence>MRTIASRIALALLLACPGPVARSAGDGPEPKPPNVVFILADDLGWGDLGCYGQQTLRTPNLDRLAAEGMRFTQVYAGSTVCAPSRCVLMTGYHTGHARIRGNARDPLLPEDVTVAEALKAAGYHTALIGKWGLGEDGSTGVPNRQGFDDFFGYLNQGLAHNSYPDFLWRQEERVEIPGNVIGPEKNVAVERGTYSHDLFVEEALAWVDRHRDGPFFLYLALTIPHANNEASRATGNGMEVPDLGAFAEEDWPETEKGKAAMIARMDADIGRLMAKLDELGIDDDTIVFFTSDNGPHREGGRDFDPEFFDSNGPLRGIKRDLYEGGIRVPMLVRWPGHIPAGAVSDQVWAFWDVPPTLAELAGPEAVAALPDDLDGLSVVPSLIGPEAAGRTQEEHEFLYWEFHEGRASKQAVRMGRWKGVRLAPDGPLELYDLETDLGEEKDQAAEHPEIVARIEAYLSIARTESPAWPLRGLSKD</sequence>
<dbReference type="GO" id="GO:0004065">
    <property type="term" value="F:arylsulfatase activity"/>
    <property type="evidence" value="ECO:0007669"/>
    <property type="project" value="TreeGrafter"/>
</dbReference>
<dbReference type="AlphaFoldDB" id="A0A432MMH9"/>
<comment type="caution">
    <text evidence="5">The sequence shown here is derived from an EMBL/GenBank/DDBJ whole genome shotgun (WGS) entry which is preliminary data.</text>
</comment>
<name>A0A432MMH9_9BACT</name>
<dbReference type="Gene3D" id="3.30.1120.10">
    <property type="match status" value="1"/>
</dbReference>
<feature type="chain" id="PRO_5019441125" evidence="3">
    <location>
        <begin position="25"/>
        <end position="476"/>
    </location>
</feature>
<organism evidence="5 6">
    <name type="scientific">Tautonia sociabilis</name>
    <dbReference type="NCBI Taxonomy" id="2080755"/>
    <lineage>
        <taxon>Bacteria</taxon>
        <taxon>Pseudomonadati</taxon>
        <taxon>Planctomycetota</taxon>
        <taxon>Planctomycetia</taxon>
        <taxon>Isosphaerales</taxon>
        <taxon>Isosphaeraceae</taxon>
        <taxon>Tautonia</taxon>
    </lineage>
</organism>
<comment type="similarity">
    <text evidence="1">Belongs to the sulfatase family.</text>
</comment>
<dbReference type="Pfam" id="PF00884">
    <property type="entry name" value="Sulfatase"/>
    <property type="match status" value="1"/>
</dbReference>
<dbReference type="EMBL" id="RYZH01000012">
    <property type="protein sequence ID" value="RUL88315.1"/>
    <property type="molecule type" value="Genomic_DNA"/>
</dbReference>
<dbReference type="InterPro" id="IPR017850">
    <property type="entry name" value="Alkaline_phosphatase_core_sf"/>
</dbReference>